<dbReference type="AlphaFoldDB" id="W7XI16"/>
<sequence>MLMIAIFLKPKLYLVVQECLWLQQQAFILTFLVVFLNYRDNVNIVIKNLVLQTLVISQIYDLFWNLPFRNPKIIITYGSINSNIHFYNFCSNDSLLELQILTSYENG</sequence>
<name>W7XI16_TETTS</name>
<evidence type="ECO:0000313" key="2">
    <source>
        <dbReference type="Proteomes" id="UP000009168"/>
    </source>
</evidence>
<dbReference type="KEGG" id="tet:TTHERM_000191519"/>
<reference evidence="2" key="1">
    <citation type="journal article" date="2006" name="PLoS Biol.">
        <title>Macronuclear genome sequence of the ciliate Tetrahymena thermophila, a model eukaryote.</title>
        <authorList>
            <person name="Eisen J.A."/>
            <person name="Coyne R.S."/>
            <person name="Wu M."/>
            <person name="Wu D."/>
            <person name="Thiagarajan M."/>
            <person name="Wortman J.R."/>
            <person name="Badger J.H."/>
            <person name="Ren Q."/>
            <person name="Amedeo P."/>
            <person name="Jones K.M."/>
            <person name="Tallon L.J."/>
            <person name="Delcher A.L."/>
            <person name="Salzberg S.L."/>
            <person name="Silva J.C."/>
            <person name="Haas B.J."/>
            <person name="Majoros W.H."/>
            <person name="Farzad M."/>
            <person name="Carlton J.M."/>
            <person name="Smith R.K. Jr."/>
            <person name="Garg J."/>
            <person name="Pearlman R.E."/>
            <person name="Karrer K.M."/>
            <person name="Sun L."/>
            <person name="Manning G."/>
            <person name="Elde N.C."/>
            <person name="Turkewitz A.P."/>
            <person name="Asai D.J."/>
            <person name="Wilkes D.E."/>
            <person name="Wang Y."/>
            <person name="Cai H."/>
            <person name="Collins K."/>
            <person name="Stewart B.A."/>
            <person name="Lee S.R."/>
            <person name="Wilamowska K."/>
            <person name="Weinberg Z."/>
            <person name="Ruzzo W.L."/>
            <person name="Wloga D."/>
            <person name="Gaertig J."/>
            <person name="Frankel J."/>
            <person name="Tsao C.-C."/>
            <person name="Gorovsky M.A."/>
            <person name="Keeling P.J."/>
            <person name="Waller R.F."/>
            <person name="Patron N.J."/>
            <person name="Cherry J.M."/>
            <person name="Stover N.A."/>
            <person name="Krieger C.J."/>
            <person name="del Toro C."/>
            <person name="Ryder H.F."/>
            <person name="Williamson S.C."/>
            <person name="Barbeau R.A."/>
            <person name="Hamilton E.P."/>
            <person name="Orias E."/>
        </authorList>
    </citation>
    <scope>NUCLEOTIDE SEQUENCE [LARGE SCALE GENOMIC DNA]</scope>
    <source>
        <strain evidence="2">SB210</strain>
    </source>
</reference>
<dbReference type="EMBL" id="GG662693">
    <property type="protein sequence ID" value="EWS74256.1"/>
    <property type="molecule type" value="Genomic_DNA"/>
</dbReference>
<dbReference type="GeneID" id="24437733"/>
<accession>W7XI16</accession>
<organism evidence="1 2">
    <name type="scientific">Tetrahymena thermophila (strain SB210)</name>
    <dbReference type="NCBI Taxonomy" id="312017"/>
    <lineage>
        <taxon>Eukaryota</taxon>
        <taxon>Sar</taxon>
        <taxon>Alveolata</taxon>
        <taxon>Ciliophora</taxon>
        <taxon>Intramacronucleata</taxon>
        <taxon>Oligohymenophorea</taxon>
        <taxon>Hymenostomatida</taxon>
        <taxon>Tetrahymenina</taxon>
        <taxon>Tetrahymenidae</taxon>
        <taxon>Tetrahymena</taxon>
    </lineage>
</organism>
<dbReference type="Proteomes" id="UP000009168">
    <property type="component" value="Unassembled WGS sequence"/>
</dbReference>
<dbReference type="RefSeq" id="XP_012653229.1">
    <property type="nucleotide sequence ID" value="XM_012797775.1"/>
</dbReference>
<keyword evidence="2" id="KW-1185">Reference proteome</keyword>
<gene>
    <name evidence="1" type="ORF">TTHERM_000191519</name>
</gene>
<proteinExistence type="predicted"/>
<dbReference type="InParanoid" id="W7XI16"/>
<evidence type="ECO:0000313" key="1">
    <source>
        <dbReference type="EMBL" id="EWS74256.1"/>
    </source>
</evidence>
<protein>
    <submittedName>
        <fullName evidence="1">Uncharacterized protein</fullName>
    </submittedName>
</protein>